<name>S0F5M1_9BACT</name>
<organism evidence="1 2">
    <name type="scientific">Phocaeicola coprophilus DSM 18228 = JCM 13818</name>
    <dbReference type="NCBI Taxonomy" id="547042"/>
    <lineage>
        <taxon>Bacteria</taxon>
        <taxon>Pseudomonadati</taxon>
        <taxon>Bacteroidota</taxon>
        <taxon>Bacteroidia</taxon>
        <taxon>Bacteroidales</taxon>
        <taxon>Bacteroidaceae</taxon>
        <taxon>Phocaeicola</taxon>
    </lineage>
</organism>
<dbReference type="AlphaFoldDB" id="S0F5M1"/>
<sequence length="40" mass="4640">MISLPVVSEKERYGVETLKATFIARLIAVRAFKYQRRLGK</sequence>
<dbReference type="HOGENOM" id="CLU_3284776_0_0_10"/>
<keyword evidence="2" id="KW-1185">Reference proteome</keyword>
<gene>
    <name evidence="1" type="ORF">BACCOPRO_01047</name>
</gene>
<reference evidence="1 2" key="1">
    <citation type="submission" date="2008-12" db="EMBL/GenBank/DDBJ databases">
        <authorList>
            <person name="Fulton L."/>
            <person name="Clifton S."/>
            <person name="Fulton B."/>
            <person name="Xu J."/>
            <person name="Minx P."/>
            <person name="Pepin K.H."/>
            <person name="Johnson M."/>
            <person name="Bhonagiri V."/>
            <person name="Nash W.E."/>
            <person name="Mardis E.R."/>
            <person name="Wilson R.K."/>
        </authorList>
    </citation>
    <scope>NUCLEOTIDE SEQUENCE [LARGE SCALE GENOMIC DNA]</scope>
    <source>
        <strain evidence="1 2">DSM 18228</strain>
    </source>
</reference>
<dbReference type="EMBL" id="ACBW01000082">
    <property type="protein sequence ID" value="EEF75558.1"/>
    <property type="molecule type" value="Genomic_DNA"/>
</dbReference>
<evidence type="ECO:0000313" key="1">
    <source>
        <dbReference type="EMBL" id="EEF75558.1"/>
    </source>
</evidence>
<accession>S0F5M1</accession>
<dbReference type="Proteomes" id="UP000014073">
    <property type="component" value="Unassembled WGS sequence"/>
</dbReference>
<proteinExistence type="predicted"/>
<protein>
    <submittedName>
        <fullName evidence="1">Uncharacterized protein</fullName>
    </submittedName>
</protein>
<comment type="caution">
    <text evidence="1">The sequence shown here is derived from an EMBL/GenBank/DDBJ whole genome shotgun (WGS) entry which is preliminary data.</text>
</comment>
<evidence type="ECO:0000313" key="2">
    <source>
        <dbReference type="Proteomes" id="UP000014073"/>
    </source>
</evidence>